<sequence length="64" mass="7956">MPKEIQSFYDVLQLLKQFGFIIYFKDPNDYLEMIEQEINQLYQYELISKEQYLQCKLIISQRRK</sequence>
<accession>A0A1Z3TZI6</accession>
<dbReference type="KEGG" id="spet:CEP67_02215"/>
<dbReference type="EMBL" id="PNGG01000002">
    <property type="protein sequence ID" value="PMC19736.1"/>
    <property type="molecule type" value="Genomic_DNA"/>
</dbReference>
<dbReference type="InterPro" id="IPR023164">
    <property type="entry name" value="YqgQ-like_sf"/>
</dbReference>
<dbReference type="Gene3D" id="1.10.287.760">
    <property type="entry name" value="YqgQ-like"/>
    <property type="match status" value="1"/>
</dbReference>
<dbReference type="SUPFAM" id="SSF158379">
    <property type="entry name" value="YqgQ-like"/>
    <property type="match status" value="1"/>
</dbReference>
<dbReference type="RefSeq" id="WP_002472468.1">
    <property type="nucleotide sequence ID" value="NZ_CP022096.2"/>
</dbReference>
<dbReference type="InterPro" id="IPR009256">
    <property type="entry name" value="YqgQ-like"/>
</dbReference>
<dbReference type="Pfam" id="PF06014">
    <property type="entry name" value="YqgQ-like"/>
    <property type="match status" value="1"/>
</dbReference>
<dbReference type="Proteomes" id="UP000235748">
    <property type="component" value="Unassembled WGS sequence"/>
</dbReference>
<name>A0A1Z3TZI6_9STAP</name>
<reference evidence="1 2" key="1">
    <citation type="submission" date="2017-09" db="EMBL/GenBank/DDBJ databases">
        <title>Bacterial strain isolated from the female urinary microbiota.</title>
        <authorList>
            <person name="Thomas-White K."/>
            <person name="Kumar N."/>
            <person name="Forster S."/>
            <person name="Putonti C."/>
            <person name="Lawley T."/>
            <person name="Wolfe A.J."/>
        </authorList>
    </citation>
    <scope>NUCLEOTIDE SEQUENCE [LARGE SCALE GENOMIC DNA]</scope>
    <source>
        <strain evidence="1 2">UMB0834</strain>
    </source>
</reference>
<dbReference type="AlphaFoldDB" id="A0A1Z3TZI6"/>
<evidence type="ECO:0000313" key="2">
    <source>
        <dbReference type="Proteomes" id="UP000235748"/>
    </source>
</evidence>
<evidence type="ECO:0000313" key="1">
    <source>
        <dbReference type="EMBL" id="PMC19736.1"/>
    </source>
</evidence>
<proteinExistence type="predicted"/>
<comment type="caution">
    <text evidence="1">The sequence shown here is derived from an EMBL/GenBank/DDBJ whole genome shotgun (WGS) entry which is preliminary data.</text>
</comment>
<dbReference type="STRING" id="170573.GCA_001076995_00952"/>
<organism evidence="1 2">
    <name type="scientific">Staphylococcus pettenkoferi</name>
    <dbReference type="NCBI Taxonomy" id="170573"/>
    <lineage>
        <taxon>Bacteria</taxon>
        <taxon>Bacillati</taxon>
        <taxon>Bacillota</taxon>
        <taxon>Bacilli</taxon>
        <taxon>Bacillales</taxon>
        <taxon>Staphylococcaceae</taxon>
        <taxon>Staphylococcus</taxon>
    </lineage>
</organism>
<dbReference type="GeneID" id="42042627"/>
<protein>
    <submittedName>
        <fullName evidence="1">DUF910 domain-containing protein</fullName>
    </submittedName>
</protein>
<gene>
    <name evidence="1" type="ORF">CJ235_05045</name>
</gene>